<protein>
    <submittedName>
        <fullName evidence="3">Unannotated protein</fullName>
    </submittedName>
</protein>
<evidence type="ECO:0000256" key="1">
    <source>
        <dbReference type="SAM" id="Phobius"/>
    </source>
</evidence>
<dbReference type="GO" id="GO:0005886">
    <property type="term" value="C:plasma membrane"/>
    <property type="evidence" value="ECO:0007669"/>
    <property type="project" value="TreeGrafter"/>
</dbReference>
<dbReference type="PANTHER" id="PTHR30336">
    <property type="entry name" value="INNER MEMBRANE PROTEIN, PROBABLE PERMEASE"/>
    <property type="match status" value="1"/>
</dbReference>
<feature type="domain" description="DUF218" evidence="2">
    <location>
        <begin position="45"/>
        <end position="182"/>
    </location>
</feature>
<gene>
    <name evidence="3" type="ORF">UFOPK1392_00720</name>
    <name evidence="4" type="ORF">UFOPK3733_00154</name>
</gene>
<dbReference type="InterPro" id="IPR014729">
    <property type="entry name" value="Rossmann-like_a/b/a_fold"/>
</dbReference>
<dbReference type="EMBL" id="CAFBNC010000004">
    <property type="protein sequence ID" value="CAB4922482.1"/>
    <property type="molecule type" value="Genomic_DNA"/>
</dbReference>
<feature type="transmembrane region" description="Helical" evidence="1">
    <location>
        <begin position="12"/>
        <end position="33"/>
    </location>
</feature>
<proteinExistence type="predicted"/>
<keyword evidence="1" id="KW-1133">Transmembrane helix</keyword>
<dbReference type="InterPro" id="IPR003848">
    <property type="entry name" value="DUF218"/>
</dbReference>
<dbReference type="Gene3D" id="3.40.50.620">
    <property type="entry name" value="HUPs"/>
    <property type="match status" value="1"/>
</dbReference>
<dbReference type="CDD" id="cd06259">
    <property type="entry name" value="YdcF-like"/>
    <property type="match status" value="1"/>
</dbReference>
<evidence type="ECO:0000313" key="4">
    <source>
        <dbReference type="EMBL" id="CAB4922482.1"/>
    </source>
</evidence>
<name>A0A6J5YEB6_9ZZZZ</name>
<accession>A0A6J5YEB6</accession>
<dbReference type="EMBL" id="CAEMXZ010000022">
    <property type="protein sequence ID" value="CAB4322976.1"/>
    <property type="molecule type" value="Genomic_DNA"/>
</dbReference>
<dbReference type="AlphaFoldDB" id="A0A6J5YEB6"/>
<dbReference type="InterPro" id="IPR051599">
    <property type="entry name" value="Cell_Envelope_Assoc"/>
</dbReference>
<keyword evidence="1" id="KW-0812">Transmembrane</keyword>
<sequence>MPFLFLRWTLRIFGGLLSLLVLYVGVTFGQVWWASRQDSTGPASAIIVMGAAQWNGVPSPVLKGRLDHAFELYSAGDAPVIVVTGGKQTGDAITQGYSGFKYLRALGVPESAIRIEVQGTNSFEELSASSVIVRDAGGSSTVLIVTDPYHALRVASIASELGLTASVSPTNADSTVQELFRETVAVAIGRVIGYRRLASVT</sequence>
<dbReference type="Pfam" id="PF02698">
    <property type="entry name" value="DUF218"/>
    <property type="match status" value="1"/>
</dbReference>
<evidence type="ECO:0000313" key="3">
    <source>
        <dbReference type="EMBL" id="CAB4322976.1"/>
    </source>
</evidence>
<organism evidence="3">
    <name type="scientific">freshwater metagenome</name>
    <dbReference type="NCBI Taxonomy" id="449393"/>
    <lineage>
        <taxon>unclassified sequences</taxon>
        <taxon>metagenomes</taxon>
        <taxon>ecological metagenomes</taxon>
    </lineage>
</organism>
<evidence type="ECO:0000259" key="2">
    <source>
        <dbReference type="Pfam" id="PF02698"/>
    </source>
</evidence>
<reference evidence="3" key="1">
    <citation type="submission" date="2020-05" db="EMBL/GenBank/DDBJ databases">
        <authorList>
            <person name="Chiriac C."/>
            <person name="Salcher M."/>
            <person name="Ghai R."/>
            <person name="Kavagutti S V."/>
        </authorList>
    </citation>
    <scope>NUCLEOTIDE SEQUENCE</scope>
</reference>
<keyword evidence="1" id="KW-0472">Membrane</keyword>
<dbReference type="PANTHER" id="PTHR30336:SF20">
    <property type="entry name" value="DUF218 DOMAIN-CONTAINING PROTEIN"/>
    <property type="match status" value="1"/>
</dbReference>